<gene>
    <name evidence="1" type="ORF">FHU29_000889</name>
</gene>
<proteinExistence type="predicted"/>
<protein>
    <submittedName>
        <fullName evidence="1">Phage-related protein</fullName>
    </submittedName>
</protein>
<evidence type="ECO:0000313" key="1">
    <source>
        <dbReference type="EMBL" id="MBB3036455.1"/>
    </source>
</evidence>
<evidence type="ECO:0000313" key="2">
    <source>
        <dbReference type="Proteomes" id="UP000567922"/>
    </source>
</evidence>
<dbReference type="OrthoDB" id="9834830at2"/>
<dbReference type="RefSeq" id="WP_157095087.1">
    <property type="nucleotide sequence ID" value="NZ_BDDI01000007.1"/>
</dbReference>
<sequence>MSWQTDVGASACYCHSAHVGGMLNAMISEENAVVGTVETGKDTVQHLVESAINHVGQIFVITTGMITDVIREIGDFIGETLDVLQKLIESAVSHVGQIAVLITRAIAGVIHEIGELISEGFEMIEASKAAYSDRALSSRNEYVEAEFALS</sequence>
<name>A0A839RIH1_9ACTN</name>
<organism evidence="1 2">
    <name type="scientific">Hoyosella altamirensis</name>
    <dbReference type="NCBI Taxonomy" id="616997"/>
    <lineage>
        <taxon>Bacteria</taxon>
        <taxon>Bacillati</taxon>
        <taxon>Actinomycetota</taxon>
        <taxon>Actinomycetes</taxon>
        <taxon>Mycobacteriales</taxon>
        <taxon>Hoyosellaceae</taxon>
        <taxon>Hoyosella</taxon>
    </lineage>
</organism>
<keyword evidence="2" id="KW-1185">Reference proteome</keyword>
<accession>A0A839RIH1</accession>
<dbReference type="AlphaFoldDB" id="A0A839RIH1"/>
<dbReference type="Proteomes" id="UP000567922">
    <property type="component" value="Unassembled WGS sequence"/>
</dbReference>
<comment type="caution">
    <text evidence="1">The sequence shown here is derived from an EMBL/GenBank/DDBJ whole genome shotgun (WGS) entry which is preliminary data.</text>
</comment>
<dbReference type="EMBL" id="JACHWS010000001">
    <property type="protein sequence ID" value="MBB3036455.1"/>
    <property type="molecule type" value="Genomic_DNA"/>
</dbReference>
<reference evidence="1 2" key="1">
    <citation type="submission" date="2020-08" db="EMBL/GenBank/DDBJ databases">
        <title>Sequencing the genomes of 1000 actinobacteria strains.</title>
        <authorList>
            <person name="Klenk H.-P."/>
        </authorList>
    </citation>
    <scope>NUCLEOTIDE SEQUENCE [LARGE SCALE GENOMIC DNA]</scope>
    <source>
        <strain evidence="1 2">DSM 45258</strain>
    </source>
</reference>